<protein>
    <submittedName>
        <fullName evidence="1">Uncharacterized protein</fullName>
    </submittedName>
</protein>
<dbReference type="KEGG" id="mflu:HZU40_23630"/>
<dbReference type="Proteomes" id="UP000515498">
    <property type="component" value="Chromosome"/>
</dbReference>
<proteinExistence type="predicted"/>
<evidence type="ECO:0000313" key="1">
    <source>
        <dbReference type="EMBL" id="QNJ91187.1"/>
    </source>
</evidence>
<dbReference type="EMBL" id="CP059894">
    <property type="protein sequence ID" value="QNJ91187.1"/>
    <property type="molecule type" value="Genomic_DNA"/>
</dbReference>
<evidence type="ECO:0000313" key="2">
    <source>
        <dbReference type="Proteomes" id="UP000515498"/>
    </source>
</evidence>
<dbReference type="RefSeq" id="WP_187095999.1">
    <property type="nucleotide sequence ID" value="NZ_CP059894.1"/>
</dbReference>
<gene>
    <name evidence="1" type="ORF">HZU40_23630</name>
</gene>
<dbReference type="AlphaFoldDB" id="A0A7G8PA21"/>
<organism evidence="1 2">
    <name type="scientific">Mycolicibacterium fluoranthenivorans</name>
    <dbReference type="NCBI Taxonomy" id="258505"/>
    <lineage>
        <taxon>Bacteria</taxon>
        <taxon>Bacillati</taxon>
        <taxon>Actinomycetota</taxon>
        <taxon>Actinomycetes</taxon>
        <taxon>Mycobacteriales</taxon>
        <taxon>Mycobacteriaceae</taxon>
        <taxon>Mycolicibacterium</taxon>
    </lineage>
</organism>
<sequence length="192" mass="21772">MDYPDTGQPADWVPVPGWAPPGWEPDEQYVRRNRTSEFRWPSTDYWYRSRSGARRRARLIESYGATVTIEESQPILWPRHSLSTPRSGGNQSAALTGEALYFALGQRLAYDIARRPDDYYEVRRVLDSYAGMVASSAEFGRVLEAAIEYIANHLVAHLVQSIEDRQNPDFDVRAWIARHAADLWSEAAAIGG</sequence>
<reference evidence="1 2" key="1">
    <citation type="submission" date="2020-07" db="EMBL/GenBank/DDBJ databases">
        <title>Draft genome sequence of four isobutane-metabolizing strains capable of cometabolically degrading diverse ether contaminants.</title>
        <authorList>
            <person name="Chen W."/>
            <person name="Faulkner N."/>
            <person name="Smith C."/>
            <person name="Hyman M."/>
        </authorList>
    </citation>
    <scope>NUCLEOTIDE SEQUENCE [LARGE SCALE GENOMIC DNA]</scope>
    <source>
        <strain evidence="1 2">2A</strain>
    </source>
</reference>
<name>A0A7G8PA21_9MYCO</name>
<accession>A0A7G8PA21</accession>